<dbReference type="Gene3D" id="1.20.1420.30">
    <property type="entry name" value="NCX, central ion-binding region"/>
    <property type="match status" value="1"/>
</dbReference>
<keyword evidence="14" id="KW-1185">Reference proteome</keyword>
<feature type="region of interest" description="Disordered" evidence="10">
    <location>
        <begin position="18"/>
        <end position="38"/>
    </location>
</feature>
<evidence type="ECO:0000256" key="2">
    <source>
        <dbReference type="ARBA" id="ARBA00022448"/>
    </source>
</evidence>
<protein>
    <submittedName>
        <fullName evidence="15">Low affinity vacuolar monovalent cation/H(+) antiporter-like</fullName>
    </submittedName>
</protein>
<keyword evidence="2" id="KW-0813">Transport</keyword>
<feature type="transmembrane region" description="Helical" evidence="11">
    <location>
        <begin position="114"/>
        <end position="141"/>
    </location>
</feature>
<organism evidence="14 15">
    <name type="scientific">Octopus sinensis</name>
    <name type="common">East Asian common octopus</name>
    <dbReference type="NCBI Taxonomy" id="2607531"/>
    <lineage>
        <taxon>Eukaryota</taxon>
        <taxon>Metazoa</taxon>
        <taxon>Spiralia</taxon>
        <taxon>Lophotrochozoa</taxon>
        <taxon>Mollusca</taxon>
        <taxon>Cephalopoda</taxon>
        <taxon>Coleoidea</taxon>
        <taxon>Octopodiformes</taxon>
        <taxon>Octopoda</taxon>
        <taxon>Incirrata</taxon>
        <taxon>Octopodidae</taxon>
        <taxon>Octopus</taxon>
    </lineage>
</organism>
<keyword evidence="6 11" id="KW-0812">Transmembrane</keyword>
<keyword evidence="4" id="KW-0597">Phosphoprotein</keyword>
<evidence type="ECO:0000256" key="3">
    <source>
        <dbReference type="ARBA" id="ARBA00022449"/>
    </source>
</evidence>
<dbReference type="Proteomes" id="UP000515154">
    <property type="component" value="Linkage group LG4"/>
</dbReference>
<evidence type="ECO:0000256" key="9">
    <source>
        <dbReference type="ARBA" id="ARBA00023136"/>
    </source>
</evidence>
<name>A0A6P7SBJ1_9MOLL</name>
<feature type="transmembrane region" description="Helical" evidence="11">
    <location>
        <begin position="313"/>
        <end position="331"/>
    </location>
</feature>
<dbReference type="AlphaFoldDB" id="A0A6P7SBJ1"/>
<evidence type="ECO:0000259" key="13">
    <source>
        <dbReference type="Pfam" id="PF03733"/>
    </source>
</evidence>
<feature type="transmembrane region" description="Helical" evidence="11">
    <location>
        <begin position="584"/>
        <end position="602"/>
    </location>
</feature>
<keyword evidence="8" id="KW-0406">Ion transport</keyword>
<evidence type="ECO:0000256" key="6">
    <source>
        <dbReference type="ARBA" id="ARBA00022692"/>
    </source>
</evidence>
<dbReference type="GO" id="GO:0015369">
    <property type="term" value="F:calcium:proton antiporter activity"/>
    <property type="evidence" value="ECO:0007669"/>
    <property type="project" value="UniProtKB-ARBA"/>
</dbReference>
<keyword evidence="7 11" id="KW-1133">Transmembrane helix</keyword>
<feature type="transmembrane region" description="Helical" evidence="11">
    <location>
        <begin position="370"/>
        <end position="391"/>
    </location>
</feature>
<evidence type="ECO:0000256" key="1">
    <source>
        <dbReference type="ARBA" id="ARBA00004127"/>
    </source>
</evidence>
<dbReference type="FunFam" id="1.20.1420.30:FF:000014">
    <property type="entry name" value="Cation/H+ exchanger protein 2"/>
    <property type="match status" value="1"/>
</dbReference>
<evidence type="ECO:0000259" key="12">
    <source>
        <dbReference type="Pfam" id="PF01699"/>
    </source>
</evidence>
<keyword evidence="5" id="KW-0109">Calcium transport</keyword>
<dbReference type="PANTHER" id="PTHR31503">
    <property type="entry name" value="VACUOLAR CALCIUM ION TRANSPORTER"/>
    <property type="match status" value="1"/>
</dbReference>
<dbReference type="GO" id="GO:0005774">
    <property type="term" value="C:vacuolar membrane"/>
    <property type="evidence" value="ECO:0007669"/>
    <property type="project" value="UniProtKB-ARBA"/>
</dbReference>
<proteinExistence type="predicted"/>
<evidence type="ECO:0000256" key="7">
    <source>
        <dbReference type="ARBA" id="ARBA00022989"/>
    </source>
</evidence>
<dbReference type="PANTHER" id="PTHR31503:SF10">
    <property type="entry name" value="VNX1 PROTEIN"/>
    <property type="match status" value="1"/>
</dbReference>
<keyword evidence="3" id="KW-0050">Antiport</keyword>
<dbReference type="InterPro" id="IPR004837">
    <property type="entry name" value="NaCa_Exmemb"/>
</dbReference>
<dbReference type="Pfam" id="PF03733">
    <property type="entry name" value="YccF"/>
    <property type="match status" value="1"/>
</dbReference>
<dbReference type="GO" id="GO:0006874">
    <property type="term" value="P:intracellular calcium ion homeostasis"/>
    <property type="evidence" value="ECO:0007669"/>
    <property type="project" value="TreeGrafter"/>
</dbReference>
<feature type="transmembrane region" description="Helical" evidence="11">
    <location>
        <begin position="681"/>
        <end position="701"/>
    </location>
</feature>
<feature type="transmembrane region" description="Helical" evidence="11">
    <location>
        <begin position="526"/>
        <end position="546"/>
    </location>
</feature>
<keyword evidence="5" id="KW-0106">Calcium</keyword>
<feature type="domain" description="Sodium/calcium exchanger membrane region" evidence="12">
    <location>
        <begin position="584"/>
        <end position="725"/>
    </location>
</feature>
<comment type="subcellular location">
    <subcellularLocation>
        <location evidence="1">Endomembrane system</location>
        <topology evidence="1">Multi-pass membrane protein</topology>
    </subcellularLocation>
</comment>
<feature type="transmembrane region" description="Helical" evidence="11">
    <location>
        <begin position="412"/>
        <end position="435"/>
    </location>
</feature>
<dbReference type="InterPro" id="IPR044880">
    <property type="entry name" value="NCX_ion-bd_dom_sf"/>
</dbReference>
<dbReference type="RefSeq" id="XP_029635692.1">
    <property type="nucleotide sequence ID" value="XM_029779832.2"/>
</dbReference>
<feature type="transmembrane region" description="Helical" evidence="11">
    <location>
        <begin position="651"/>
        <end position="674"/>
    </location>
</feature>
<feature type="transmembrane region" description="Helical" evidence="11">
    <location>
        <begin position="707"/>
        <end position="727"/>
    </location>
</feature>
<evidence type="ECO:0000256" key="4">
    <source>
        <dbReference type="ARBA" id="ARBA00022553"/>
    </source>
</evidence>
<keyword evidence="9 11" id="KW-0472">Membrane</keyword>
<evidence type="ECO:0000256" key="8">
    <source>
        <dbReference type="ARBA" id="ARBA00023065"/>
    </source>
</evidence>
<evidence type="ECO:0000256" key="5">
    <source>
        <dbReference type="ARBA" id="ARBA00022568"/>
    </source>
</evidence>
<sequence>MDIDEDFEVAFLAGEKSNPITHHRSAPPSPTGHGNMMNNEFHTSHSTDEAFIIVPNDVEAHRITNNYLFGFKKWKSHISTRPVENRSEIVQNLYSDVNKPSLPVRVSTLRPTNVIYVLLIGWWLSLVYVIASIVMFLTYFGRSYGFFCMKMARYFLWPFGYFVHLVDTPPPLEHSDEVCEVTASQLSENYQESDERTSLLSNSFSAQQLSRERWRYWTKPKTYLWLIIAVPVLFVCHSVIVIVTWLLVVTIPIAKINIKTIQKLFFLPPEQVDVCNSNVMPSNSKKQNGEIIMYTHQSVNIYYYKYAVDGMNVILVNLLLFVIAALVLGLADTQEKISPVVKCLMALFGIVPLTYYIGAGITSISAQSSFAVGALLNATFGSIVEVILYVITLKKGQEQNSACYPELVKSAVAGTILATMLLIPGLCMVIGGLKYQTQRFNPRSTSVGASLLFVSVAGVFAPTLFSAIYGDLHCSKCEKVEPWIPINSTSSTISNGSVGMQCSECSQSLFGLDGDTTLYDNHIQPLVYTCALLLPISYFIGLIFSMKTHFGHVYHDFYNQMAEEGSSHRSHRHGSPQWSRLKCIFILFACTALISLLADIMANNIQPLMQSLHISEYFIGVTLIAVLPELPEIVNGIQFALQNNVAMGIEIAMNTAIQCCLLQVPILILIDLIYSFKLYMIFSDVHMFSVIFSVIVMNYTLQDGRSNYFQGSALLLIYLVLMAMYFFTPTPKLVQC</sequence>
<dbReference type="KEGG" id="osn:115210996"/>
<feature type="transmembrane region" description="Helical" evidence="11">
    <location>
        <begin position="447"/>
        <end position="469"/>
    </location>
</feature>
<evidence type="ECO:0000256" key="11">
    <source>
        <dbReference type="SAM" id="Phobius"/>
    </source>
</evidence>
<gene>
    <name evidence="15" type="primary">LOC115210996</name>
</gene>
<evidence type="ECO:0000313" key="14">
    <source>
        <dbReference type="Proteomes" id="UP000515154"/>
    </source>
</evidence>
<evidence type="ECO:0000256" key="10">
    <source>
        <dbReference type="SAM" id="MobiDB-lite"/>
    </source>
</evidence>
<dbReference type="InterPro" id="IPR005185">
    <property type="entry name" value="YccF"/>
</dbReference>
<feature type="transmembrane region" description="Helical" evidence="11">
    <location>
        <begin position="343"/>
        <end position="364"/>
    </location>
</feature>
<dbReference type="GO" id="GO:0012505">
    <property type="term" value="C:endomembrane system"/>
    <property type="evidence" value="ECO:0007669"/>
    <property type="project" value="UniProtKB-SubCell"/>
</dbReference>
<feature type="domain" description="Inner membrane component" evidence="13">
    <location>
        <begin position="112"/>
        <end position="160"/>
    </location>
</feature>
<dbReference type="Pfam" id="PF01699">
    <property type="entry name" value="Na_Ca_ex"/>
    <property type="match status" value="2"/>
</dbReference>
<feature type="transmembrane region" description="Helical" evidence="11">
    <location>
        <begin position="223"/>
        <end position="248"/>
    </location>
</feature>
<dbReference type="InterPro" id="IPR004713">
    <property type="entry name" value="CaH_exchang"/>
</dbReference>
<reference evidence="15" key="1">
    <citation type="submission" date="2025-08" db="UniProtKB">
        <authorList>
            <consortium name="RefSeq"/>
        </authorList>
    </citation>
    <scope>IDENTIFICATION</scope>
</reference>
<evidence type="ECO:0000313" key="15">
    <source>
        <dbReference type="RefSeq" id="XP_029635692.1"/>
    </source>
</evidence>
<accession>A0A6P7SBJ1</accession>
<feature type="transmembrane region" description="Helical" evidence="11">
    <location>
        <begin position="614"/>
        <end position="631"/>
    </location>
</feature>
<feature type="domain" description="Sodium/calcium exchanger membrane region" evidence="12">
    <location>
        <begin position="343"/>
        <end position="460"/>
    </location>
</feature>